<feature type="domain" description="RNA polymerase sigma factor 70 region 4 type 2" evidence="6">
    <location>
        <begin position="144"/>
        <end position="195"/>
    </location>
</feature>
<dbReference type="InterPro" id="IPR013324">
    <property type="entry name" value="RNA_pol_sigma_r3/r4-like"/>
</dbReference>
<evidence type="ECO:0000259" key="5">
    <source>
        <dbReference type="Pfam" id="PF04542"/>
    </source>
</evidence>
<keyword evidence="2" id="KW-0805">Transcription regulation</keyword>
<evidence type="ECO:0000259" key="6">
    <source>
        <dbReference type="Pfam" id="PF08281"/>
    </source>
</evidence>
<accession>A0A948TDX9</accession>
<dbReference type="PANTHER" id="PTHR43133:SF53">
    <property type="entry name" value="ECF RNA POLYMERASE SIGMA-E FACTOR"/>
    <property type="match status" value="1"/>
</dbReference>
<evidence type="ECO:0000313" key="7">
    <source>
        <dbReference type="EMBL" id="MBU3843315.1"/>
    </source>
</evidence>
<dbReference type="InterPro" id="IPR013325">
    <property type="entry name" value="RNA_pol_sigma_r2"/>
</dbReference>
<comment type="similarity">
    <text evidence="1">Belongs to the sigma-70 factor family. ECF subfamily.</text>
</comment>
<feature type="domain" description="RNA polymerase sigma-70 region 2" evidence="5">
    <location>
        <begin position="38"/>
        <end position="105"/>
    </location>
</feature>
<proteinExistence type="inferred from homology"/>
<dbReference type="PANTHER" id="PTHR43133">
    <property type="entry name" value="RNA POLYMERASE ECF-TYPE SIGMA FACTO"/>
    <property type="match status" value="1"/>
</dbReference>
<evidence type="ECO:0000313" key="8">
    <source>
        <dbReference type="Proteomes" id="UP000733611"/>
    </source>
</evidence>
<dbReference type="GO" id="GO:0006352">
    <property type="term" value="P:DNA-templated transcription initiation"/>
    <property type="evidence" value="ECO:0007669"/>
    <property type="project" value="InterPro"/>
</dbReference>
<reference evidence="7" key="2">
    <citation type="submission" date="2021-04" db="EMBL/GenBank/DDBJ databases">
        <authorList>
            <person name="Gilroy R."/>
        </authorList>
    </citation>
    <scope>NUCLEOTIDE SEQUENCE</scope>
    <source>
        <strain evidence="7">378</strain>
    </source>
</reference>
<dbReference type="EMBL" id="JAHLFE010000010">
    <property type="protein sequence ID" value="MBU3843315.1"/>
    <property type="molecule type" value="Genomic_DNA"/>
</dbReference>
<gene>
    <name evidence="7" type="ORF">H9847_00350</name>
</gene>
<evidence type="ECO:0000256" key="4">
    <source>
        <dbReference type="ARBA" id="ARBA00023163"/>
    </source>
</evidence>
<sequence length="207" mass="23788">MLDVQLKKTPVDKVAASDSDNDIVKRVQQGDKEAYNILVLRYQHKVCDIAFKYVNNYVDANDVAQEAFIRAYRAIHNFRGESAFFTWLYRIVINTAKSFLEQNQKHRYSVDIDAPDFDSQQDVRGLLVTHESPDSLIESEELQQVITQAMNELPPDLKRAIVLREVDGLSYEDIAAVMDSPIGTVRSRIFRARQFIEDKMVQFAQGL</sequence>
<dbReference type="InterPro" id="IPR039425">
    <property type="entry name" value="RNA_pol_sigma-70-like"/>
</dbReference>
<dbReference type="GO" id="GO:0016987">
    <property type="term" value="F:sigma factor activity"/>
    <property type="evidence" value="ECO:0007669"/>
    <property type="project" value="UniProtKB-KW"/>
</dbReference>
<reference evidence="7" key="1">
    <citation type="journal article" date="2021" name="PeerJ">
        <title>Extensive microbial diversity within the chicken gut microbiome revealed by metagenomics and culture.</title>
        <authorList>
            <person name="Gilroy R."/>
            <person name="Ravi A."/>
            <person name="Getino M."/>
            <person name="Pursley I."/>
            <person name="Horton D.L."/>
            <person name="Alikhan N.F."/>
            <person name="Baker D."/>
            <person name="Gharbi K."/>
            <person name="Hall N."/>
            <person name="Watson M."/>
            <person name="Adriaenssens E.M."/>
            <person name="Foster-Nyarko E."/>
            <person name="Jarju S."/>
            <person name="Secka A."/>
            <person name="Antonio M."/>
            <person name="Oren A."/>
            <person name="Chaudhuri R.R."/>
            <person name="La Ragione R."/>
            <person name="Hildebrand F."/>
            <person name="Pallen M.J."/>
        </authorList>
    </citation>
    <scope>NUCLEOTIDE SEQUENCE</scope>
    <source>
        <strain evidence="7">378</strain>
    </source>
</reference>
<dbReference type="SUPFAM" id="SSF88659">
    <property type="entry name" value="Sigma3 and sigma4 domains of RNA polymerase sigma factors"/>
    <property type="match status" value="1"/>
</dbReference>
<dbReference type="CDD" id="cd06171">
    <property type="entry name" value="Sigma70_r4"/>
    <property type="match status" value="1"/>
</dbReference>
<name>A0A948TDX9_9GAMM</name>
<dbReference type="InterPro" id="IPR014284">
    <property type="entry name" value="RNA_pol_sigma-70_dom"/>
</dbReference>
<dbReference type="Pfam" id="PF08281">
    <property type="entry name" value="Sigma70_r4_2"/>
    <property type="match status" value="1"/>
</dbReference>
<keyword evidence="4" id="KW-0804">Transcription</keyword>
<evidence type="ECO:0000256" key="3">
    <source>
        <dbReference type="ARBA" id="ARBA00023082"/>
    </source>
</evidence>
<dbReference type="InterPro" id="IPR036388">
    <property type="entry name" value="WH-like_DNA-bd_sf"/>
</dbReference>
<comment type="caution">
    <text evidence="7">The sequence shown here is derived from an EMBL/GenBank/DDBJ whole genome shotgun (WGS) entry which is preliminary data.</text>
</comment>
<dbReference type="InterPro" id="IPR007627">
    <property type="entry name" value="RNA_pol_sigma70_r2"/>
</dbReference>
<organism evidence="7 8">
    <name type="scientific">Candidatus Anaerobiospirillum pullicola</name>
    <dbReference type="NCBI Taxonomy" id="2838451"/>
    <lineage>
        <taxon>Bacteria</taxon>
        <taxon>Pseudomonadati</taxon>
        <taxon>Pseudomonadota</taxon>
        <taxon>Gammaproteobacteria</taxon>
        <taxon>Aeromonadales</taxon>
        <taxon>Succinivibrionaceae</taxon>
        <taxon>Anaerobiospirillum</taxon>
    </lineage>
</organism>
<dbReference type="AlphaFoldDB" id="A0A948TDX9"/>
<dbReference type="InterPro" id="IPR013249">
    <property type="entry name" value="RNA_pol_sigma70_r4_t2"/>
</dbReference>
<dbReference type="Gene3D" id="1.10.10.10">
    <property type="entry name" value="Winged helix-like DNA-binding domain superfamily/Winged helix DNA-binding domain"/>
    <property type="match status" value="1"/>
</dbReference>
<dbReference type="Gene3D" id="1.10.1740.10">
    <property type="match status" value="1"/>
</dbReference>
<dbReference type="Pfam" id="PF04542">
    <property type="entry name" value="Sigma70_r2"/>
    <property type="match status" value="1"/>
</dbReference>
<dbReference type="GO" id="GO:0003677">
    <property type="term" value="F:DNA binding"/>
    <property type="evidence" value="ECO:0007669"/>
    <property type="project" value="InterPro"/>
</dbReference>
<dbReference type="Proteomes" id="UP000733611">
    <property type="component" value="Unassembled WGS sequence"/>
</dbReference>
<evidence type="ECO:0000256" key="1">
    <source>
        <dbReference type="ARBA" id="ARBA00010641"/>
    </source>
</evidence>
<evidence type="ECO:0000256" key="2">
    <source>
        <dbReference type="ARBA" id="ARBA00023015"/>
    </source>
</evidence>
<dbReference type="NCBIfam" id="TIGR02937">
    <property type="entry name" value="sigma70-ECF"/>
    <property type="match status" value="1"/>
</dbReference>
<protein>
    <submittedName>
        <fullName evidence="7">Sigma-70 family RNA polymerase sigma factor</fullName>
    </submittedName>
</protein>
<keyword evidence="3" id="KW-0731">Sigma factor</keyword>
<dbReference type="SUPFAM" id="SSF88946">
    <property type="entry name" value="Sigma2 domain of RNA polymerase sigma factors"/>
    <property type="match status" value="1"/>
</dbReference>